<keyword evidence="9" id="KW-1185">Reference proteome</keyword>
<dbReference type="Pfam" id="PF12698">
    <property type="entry name" value="ABC2_membrane_3"/>
    <property type="match status" value="1"/>
</dbReference>
<protein>
    <submittedName>
        <fullName evidence="8">ABC-2 family transporter protein</fullName>
    </submittedName>
</protein>
<comment type="subcellular location">
    <subcellularLocation>
        <location evidence="1">Membrane</location>
        <topology evidence="1">Multi-pass membrane protein</topology>
    </subcellularLocation>
</comment>
<evidence type="ECO:0000256" key="1">
    <source>
        <dbReference type="ARBA" id="ARBA00004141"/>
    </source>
</evidence>
<keyword evidence="3 6" id="KW-1133">Transmembrane helix</keyword>
<feature type="transmembrane region" description="Helical" evidence="6">
    <location>
        <begin position="411"/>
        <end position="429"/>
    </location>
</feature>
<evidence type="ECO:0000256" key="4">
    <source>
        <dbReference type="ARBA" id="ARBA00023136"/>
    </source>
</evidence>
<dbReference type="GO" id="GO:0140359">
    <property type="term" value="F:ABC-type transporter activity"/>
    <property type="evidence" value="ECO:0007669"/>
    <property type="project" value="InterPro"/>
</dbReference>
<evidence type="ECO:0000313" key="9">
    <source>
        <dbReference type="Proteomes" id="UP000276899"/>
    </source>
</evidence>
<evidence type="ECO:0000256" key="2">
    <source>
        <dbReference type="ARBA" id="ARBA00022692"/>
    </source>
</evidence>
<reference evidence="8 9" key="1">
    <citation type="submission" date="2018-12" db="EMBL/GenBank/DDBJ databases">
        <authorList>
            <consortium name="Pathogen Informatics"/>
        </authorList>
    </citation>
    <scope>NUCLEOTIDE SEQUENCE [LARGE SCALE GENOMIC DNA]</scope>
    <source>
        <strain evidence="8 9">NCTC11923</strain>
    </source>
</reference>
<evidence type="ECO:0000259" key="7">
    <source>
        <dbReference type="Pfam" id="PF12698"/>
    </source>
</evidence>
<dbReference type="STRING" id="1278298.GCA_000428685_01305"/>
<dbReference type="EMBL" id="LR134363">
    <property type="protein sequence ID" value="VEG75643.1"/>
    <property type="molecule type" value="Genomic_DNA"/>
</dbReference>
<organism evidence="8 9">
    <name type="scientific">Actinomyces slackii</name>
    <dbReference type="NCBI Taxonomy" id="52774"/>
    <lineage>
        <taxon>Bacteria</taxon>
        <taxon>Bacillati</taxon>
        <taxon>Actinomycetota</taxon>
        <taxon>Actinomycetes</taxon>
        <taxon>Actinomycetales</taxon>
        <taxon>Actinomycetaceae</taxon>
        <taxon>Actinomyces</taxon>
    </lineage>
</organism>
<gene>
    <name evidence="8" type="primary">yhaP</name>
    <name evidence="8" type="ORF">NCTC11923_02315</name>
</gene>
<proteinExistence type="predicted"/>
<dbReference type="InterPro" id="IPR013525">
    <property type="entry name" value="ABC2_TM"/>
</dbReference>
<keyword evidence="2 6" id="KW-0812">Transmembrane</keyword>
<dbReference type="KEGG" id="asla:NCTC11923_02315"/>
<dbReference type="RefSeq" id="WP_232012028.1">
    <property type="nucleotide sequence ID" value="NZ_LR134363.1"/>
</dbReference>
<keyword evidence="4 6" id="KW-0472">Membrane</keyword>
<feature type="transmembrane region" description="Helical" evidence="6">
    <location>
        <begin position="277"/>
        <end position="306"/>
    </location>
</feature>
<evidence type="ECO:0000256" key="6">
    <source>
        <dbReference type="SAM" id="Phobius"/>
    </source>
</evidence>
<feature type="domain" description="ABC-2 type transporter transmembrane" evidence="7">
    <location>
        <begin position="199"/>
        <end position="421"/>
    </location>
</feature>
<feature type="region of interest" description="Disordered" evidence="5">
    <location>
        <begin position="1"/>
        <end position="45"/>
    </location>
</feature>
<feature type="transmembrane region" description="Helical" evidence="6">
    <location>
        <begin position="230"/>
        <end position="256"/>
    </location>
</feature>
<feature type="transmembrane region" description="Helical" evidence="6">
    <location>
        <begin position="318"/>
        <end position="342"/>
    </location>
</feature>
<evidence type="ECO:0000256" key="5">
    <source>
        <dbReference type="SAM" id="MobiDB-lite"/>
    </source>
</evidence>
<dbReference type="AlphaFoldDB" id="A0A3S4WIC5"/>
<evidence type="ECO:0000313" key="8">
    <source>
        <dbReference type="EMBL" id="VEG75643.1"/>
    </source>
</evidence>
<accession>A0A3S4WIC5</accession>
<feature type="transmembrane region" description="Helical" evidence="6">
    <location>
        <begin position="74"/>
        <end position="95"/>
    </location>
</feature>
<dbReference type="Proteomes" id="UP000276899">
    <property type="component" value="Chromosome"/>
</dbReference>
<evidence type="ECO:0000256" key="3">
    <source>
        <dbReference type="ARBA" id="ARBA00022989"/>
    </source>
</evidence>
<sequence>MTSSPPDSPEAPDSPCSPGSPGAPGSTTPVPGAAGPGDDAPSGAQGAHALGLREEIMLVAGRELRVLLLRRSSIVSMIIVLVLTVGGILTTSAVIGGGQGPYRVGVHGAEPRVVAGLDRVVDSRGEPVEAVALAGVEPAAALQEDAPEGSAVDMVLDLSGTRPVLLVRGRADETVVSGITALARQAALSEQIASLGGDPARVSSTLTKATPTVEVLDADARDSAELPARYAILMVMDLLVMLALMGGGQVIAMGVVQEKSSRIVEILLACVRPASLLAGKTIGVGIAVVVSLGGIGVAGALAAAATDLLSPTTVRLDAIVLAMLVWMVVGHAIYAVTFAAAASLVSRREDLRAVTMPLVALMTIAYTLTIVMALGDPDQPVLRALSYLPPLAPFMMPGRLVLGASSWADQLIALVIALAFLPALVRVAAEVYTRAVTRMGARVPLREALGALGSSESTSAER</sequence>
<name>A0A3S4WIC5_9ACTO</name>
<dbReference type="GO" id="GO:0016020">
    <property type="term" value="C:membrane"/>
    <property type="evidence" value="ECO:0007669"/>
    <property type="project" value="UniProtKB-SubCell"/>
</dbReference>
<feature type="transmembrane region" description="Helical" evidence="6">
    <location>
        <begin position="354"/>
        <end position="375"/>
    </location>
</feature>